<dbReference type="InterPro" id="IPR003439">
    <property type="entry name" value="ABC_transporter-like_ATP-bd"/>
</dbReference>
<dbReference type="InterPro" id="IPR039421">
    <property type="entry name" value="Type_1_exporter"/>
</dbReference>
<keyword evidence="3" id="KW-0547">Nucleotide-binding</keyword>
<dbReference type="PROSITE" id="PS50929">
    <property type="entry name" value="ABC_TM1F"/>
    <property type="match status" value="1"/>
</dbReference>
<dbReference type="AlphaFoldDB" id="A0A238XX67"/>
<dbReference type="EMBL" id="FZOC01000001">
    <property type="protein sequence ID" value="SNR62589.1"/>
    <property type="molecule type" value="Genomic_DNA"/>
</dbReference>
<dbReference type="Pfam" id="PF00005">
    <property type="entry name" value="ABC_tran"/>
    <property type="match status" value="1"/>
</dbReference>
<keyword evidence="11" id="KW-1185">Reference proteome</keyword>
<feature type="domain" description="ABC transporter" evidence="8">
    <location>
        <begin position="328"/>
        <end position="559"/>
    </location>
</feature>
<name>A0A238XX67_9BACT</name>
<keyword evidence="2 7" id="KW-0812">Transmembrane</keyword>
<dbReference type="SUPFAM" id="SSF52540">
    <property type="entry name" value="P-loop containing nucleoside triphosphate hydrolases"/>
    <property type="match status" value="1"/>
</dbReference>
<dbReference type="GO" id="GO:0034040">
    <property type="term" value="F:ATPase-coupled lipid transmembrane transporter activity"/>
    <property type="evidence" value="ECO:0007669"/>
    <property type="project" value="TreeGrafter"/>
</dbReference>
<evidence type="ECO:0000256" key="4">
    <source>
        <dbReference type="ARBA" id="ARBA00022840"/>
    </source>
</evidence>
<dbReference type="GO" id="GO:0140359">
    <property type="term" value="F:ABC-type transporter activity"/>
    <property type="evidence" value="ECO:0007669"/>
    <property type="project" value="InterPro"/>
</dbReference>
<dbReference type="SMART" id="SM00382">
    <property type="entry name" value="AAA"/>
    <property type="match status" value="1"/>
</dbReference>
<dbReference type="GO" id="GO:0005886">
    <property type="term" value="C:plasma membrane"/>
    <property type="evidence" value="ECO:0007669"/>
    <property type="project" value="UniProtKB-SubCell"/>
</dbReference>
<keyword evidence="4 10" id="KW-0067">ATP-binding</keyword>
<keyword evidence="5 7" id="KW-1133">Transmembrane helix</keyword>
<dbReference type="Pfam" id="PF00664">
    <property type="entry name" value="ABC_membrane"/>
    <property type="match status" value="1"/>
</dbReference>
<dbReference type="SUPFAM" id="SSF90123">
    <property type="entry name" value="ABC transporter transmembrane region"/>
    <property type="match status" value="1"/>
</dbReference>
<dbReference type="PANTHER" id="PTHR24221:SF248">
    <property type="entry name" value="ABC TRANSPORTER TRANSMEMBRANE REGION"/>
    <property type="match status" value="1"/>
</dbReference>
<dbReference type="Proteomes" id="UP000198324">
    <property type="component" value="Unassembled WGS sequence"/>
</dbReference>
<reference evidence="10 11" key="1">
    <citation type="submission" date="2017-06" db="EMBL/GenBank/DDBJ databases">
        <authorList>
            <person name="Kim H.J."/>
            <person name="Triplett B.A."/>
        </authorList>
    </citation>
    <scope>NUCLEOTIDE SEQUENCE [LARGE SCALE GENOMIC DNA]</scope>
    <source>
        <strain evidence="10 11">DSM 13116</strain>
    </source>
</reference>
<evidence type="ECO:0000313" key="10">
    <source>
        <dbReference type="EMBL" id="SNR62589.1"/>
    </source>
</evidence>
<accession>A0A238XX67</accession>
<gene>
    <name evidence="10" type="ORF">SAMN04488503_0449</name>
</gene>
<sequence>MKELLRRLSLCPRVSWEILAASLLANLMSLASSVYVILVLNRYVGYGFDGTLYTLTIGVLIASALGFAFGEVRTRLAGVVSQGPDEELEERSLAVVTRARLSDLNRFPPTRHQELLGAMGQVRSAFDAANVSAVLDAPFMLLFLIAIALISPWLMLVTVFAVCLSALFSVLGLRRAEADGLKLQRETHVHRAQLSSALSGAETVRAFSGGEFLRNVWRSKRESLGALRALLARDQRKSRLRQESVAVFLRVFVYAFGAMLAVAGEMTVGGLIGASILSGKVLAMGAAFMQAYMAARGGEQALERLSELHSLPLEPLSGTSLREFSGRLEFRDIGFAYTGTSSPLFESLSFVLQPGSVLCVTGFNGTGKSTFCKVAAGLLEPGRGQVLADGVDLRQLAPDWWRRQLMYLPQEPSFLDATLRENIALADPEPKGQASQERMNQAVRAAALRRFLDTSRLGLDMPIQDGGKALPLGIRRRIALARALMTPGRLAIFDDPTEGLDSEGRLAVYAILNGLAKAGSTLVVATADVNILKGAALVLDMNVKPTPSLGASAPRGPKPEDA</sequence>
<feature type="transmembrane region" description="Helical" evidence="7">
    <location>
        <begin position="21"/>
        <end position="40"/>
    </location>
</feature>
<dbReference type="InterPro" id="IPR036640">
    <property type="entry name" value="ABC1_TM_sf"/>
</dbReference>
<proteinExistence type="predicted"/>
<dbReference type="GO" id="GO:0005524">
    <property type="term" value="F:ATP binding"/>
    <property type="evidence" value="ECO:0007669"/>
    <property type="project" value="UniProtKB-KW"/>
</dbReference>
<evidence type="ECO:0000259" key="8">
    <source>
        <dbReference type="PROSITE" id="PS50893"/>
    </source>
</evidence>
<dbReference type="Gene3D" id="3.40.50.300">
    <property type="entry name" value="P-loop containing nucleotide triphosphate hydrolases"/>
    <property type="match status" value="1"/>
</dbReference>
<dbReference type="PANTHER" id="PTHR24221">
    <property type="entry name" value="ATP-BINDING CASSETTE SUB-FAMILY B"/>
    <property type="match status" value="1"/>
</dbReference>
<organism evidence="10 11">
    <name type="scientific">Humidesulfovibrio mexicanus</name>
    <dbReference type="NCBI Taxonomy" id="147047"/>
    <lineage>
        <taxon>Bacteria</taxon>
        <taxon>Pseudomonadati</taxon>
        <taxon>Thermodesulfobacteriota</taxon>
        <taxon>Desulfovibrionia</taxon>
        <taxon>Desulfovibrionales</taxon>
        <taxon>Desulfovibrionaceae</taxon>
        <taxon>Humidesulfovibrio</taxon>
    </lineage>
</organism>
<feature type="transmembrane region" description="Helical" evidence="7">
    <location>
        <begin position="245"/>
        <end position="264"/>
    </location>
</feature>
<evidence type="ECO:0000256" key="6">
    <source>
        <dbReference type="ARBA" id="ARBA00023136"/>
    </source>
</evidence>
<evidence type="ECO:0000256" key="3">
    <source>
        <dbReference type="ARBA" id="ARBA00022741"/>
    </source>
</evidence>
<feature type="domain" description="ABC transmembrane type-1" evidence="9">
    <location>
        <begin position="18"/>
        <end position="279"/>
    </location>
</feature>
<comment type="subcellular location">
    <subcellularLocation>
        <location evidence="1">Cell membrane</location>
        <topology evidence="1">Multi-pass membrane protein</topology>
    </subcellularLocation>
</comment>
<dbReference type="InterPro" id="IPR027417">
    <property type="entry name" value="P-loop_NTPase"/>
</dbReference>
<dbReference type="PROSITE" id="PS50893">
    <property type="entry name" value="ABC_TRANSPORTER_2"/>
    <property type="match status" value="1"/>
</dbReference>
<feature type="transmembrane region" description="Helical" evidence="7">
    <location>
        <begin position="128"/>
        <end position="147"/>
    </location>
</feature>
<keyword evidence="6 7" id="KW-0472">Membrane</keyword>
<evidence type="ECO:0000256" key="5">
    <source>
        <dbReference type="ARBA" id="ARBA00022989"/>
    </source>
</evidence>
<evidence type="ECO:0000259" key="9">
    <source>
        <dbReference type="PROSITE" id="PS50929"/>
    </source>
</evidence>
<dbReference type="InterPro" id="IPR003593">
    <property type="entry name" value="AAA+_ATPase"/>
</dbReference>
<evidence type="ECO:0000256" key="7">
    <source>
        <dbReference type="SAM" id="Phobius"/>
    </source>
</evidence>
<evidence type="ECO:0000256" key="2">
    <source>
        <dbReference type="ARBA" id="ARBA00022692"/>
    </source>
</evidence>
<evidence type="ECO:0000313" key="11">
    <source>
        <dbReference type="Proteomes" id="UP000198324"/>
    </source>
</evidence>
<dbReference type="OrthoDB" id="9772049at2"/>
<feature type="transmembrane region" description="Helical" evidence="7">
    <location>
        <begin position="153"/>
        <end position="173"/>
    </location>
</feature>
<dbReference type="InterPro" id="IPR011527">
    <property type="entry name" value="ABC1_TM_dom"/>
</dbReference>
<evidence type="ECO:0000256" key="1">
    <source>
        <dbReference type="ARBA" id="ARBA00004651"/>
    </source>
</evidence>
<dbReference type="GO" id="GO:0016887">
    <property type="term" value="F:ATP hydrolysis activity"/>
    <property type="evidence" value="ECO:0007669"/>
    <property type="project" value="InterPro"/>
</dbReference>
<dbReference type="Gene3D" id="1.20.1560.10">
    <property type="entry name" value="ABC transporter type 1, transmembrane domain"/>
    <property type="match status" value="1"/>
</dbReference>
<feature type="transmembrane region" description="Helical" evidence="7">
    <location>
        <begin position="52"/>
        <end position="70"/>
    </location>
</feature>
<protein>
    <submittedName>
        <fullName evidence="10">ATP-binding cassette, subfamily C, LapB</fullName>
    </submittedName>
</protein>
<dbReference type="RefSeq" id="WP_089271275.1">
    <property type="nucleotide sequence ID" value="NZ_FZOC01000001.1"/>
</dbReference>